<dbReference type="GeneID" id="9233481"/>
<evidence type="ECO:0000313" key="2">
    <source>
        <dbReference type="Proteomes" id="UP000002573"/>
    </source>
</evidence>
<dbReference type="Proteomes" id="UP000002573">
    <property type="component" value="Chromosome"/>
</dbReference>
<dbReference type="KEGG" id="shc:Shell_0192"/>
<sequence>MTRINRITRSLAAVAAVAIILSAIVAYQTVFTGRSLNGEVEVQPESIIWYEDPGTPNVDVSIENGLKANITITTHPPDIVLKERHAIYNNTFDQYPSELNASPGCSNVWGWDSTGHYIYYPISGEGWYCYIYPSNIDISSYVGNGSKVYVAAITWRSAFYYAGVFRVGYTFLNDTTWDNYLIGLRNELLQGRTGDNANATAYYYDYFVNGNYIGYYIYLLNQSSLPSGALGFEYGYRHNLSAGMDFSTWNAGLWGKGLTINSSDTLQVLEAHINETYRIMPNRVGVGVHVENLEGTQNSEKVYFDNLVITVNAPPWLVNVSGLQPGWRVVLENSTGGVIDDAIVGSDGIAVLEVWGYLIIPNATIKVYDSSGNLIVNKSFDRVIGGDLYELTGFMGTIINIYSNLTTGFRSGLGLVSTNSTVNDAYVYIYLYNMSGYRVGPIGIRDGNIAVNTTNYIWMKPPSSWSSKWGAGYVELVAYMPGGTYKLRLKQEFTLSPGIYIYGYIDITIRSS</sequence>
<reference evidence="2" key="1">
    <citation type="submission" date="2010-05" db="EMBL/GenBank/DDBJ databases">
        <title>Complete sequence of Staphylothermus hellenicus DSM 12710.</title>
        <authorList>
            <consortium name="US DOE Joint Genome Institute"/>
            <person name="Lucas S."/>
            <person name="Copeland A."/>
            <person name="Lapidus A."/>
            <person name="Cheng J.-F."/>
            <person name="Bruce D."/>
            <person name="Goodwin L."/>
            <person name="Pitluck S."/>
            <person name="Davenport K."/>
            <person name="Detter J.C."/>
            <person name="Han C."/>
            <person name="Tapia R."/>
            <person name="Larimer F."/>
            <person name="Land M."/>
            <person name="Hauser L."/>
            <person name="Kyrpides N."/>
            <person name="Mikhailova N."/>
            <person name="Anderson I.J."/>
            <person name="Woyke T."/>
        </authorList>
    </citation>
    <scope>NUCLEOTIDE SEQUENCE [LARGE SCALE GENOMIC DNA]</scope>
    <source>
        <strain evidence="2">DSM 12710 / JCM 10830 / BK20S6-10-b1 / P8</strain>
    </source>
</reference>
<dbReference type="AlphaFoldDB" id="D7DAY7"/>
<gene>
    <name evidence="1" type="ordered locus">Shell_0192</name>
</gene>
<name>D7DAY7_STAHD</name>
<dbReference type="STRING" id="591019.Shell_0192"/>
<dbReference type="eggNOG" id="arCOG11400">
    <property type="taxonomic scope" value="Archaea"/>
</dbReference>
<organism evidence="1 2">
    <name type="scientific">Staphylothermus hellenicus (strain DSM 12710 / JCM 10830 / BK20S6-10-b1 / P8)</name>
    <dbReference type="NCBI Taxonomy" id="591019"/>
    <lineage>
        <taxon>Archaea</taxon>
        <taxon>Thermoproteota</taxon>
        <taxon>Thermoprotei</taxon>
        <taxon>Desulfurococcales</taxon>
        <taxon>Desulfurococcaceae</taxon>
        <taxon>Staphylothermus</taxon>
    </lineage>
</organism>
<accession>D7DAY7</accession>
<protein>
    <submittedName>
        <fullName evidence="1">Uncharacterized protein</fullName>
    </submittedName>
</protein>
<reference evidence="1 2" key="2">
    <citation type="journal article" date="2011" name="Stand. Genomic Sci.">
        <title>Complete genome sequence of Staphylothermus hellenicus P8.</title>
        <authorList>
            <person name="Anderson I."/>
            <person name="Wirth R."/>
            <person name="Lucas S."/>
            <person name="Copeland A."/>
            <person name="Lapidus A."/>
            <person name="Cheng J.F."/>
            <person name="Goodwin L."/>
            <person name="Pitluck S."/>
            <person name="Davenport K."/>
            <person name="Detter J.C."/>
            <person name="Han C."/>
            <person name="Tapia R."/>
            <person name="Land M."/>
            <person name="Hauser L."/>
            <person name="Pati A."/>
            <person name="Mikhailova N."/>
            <person name="Woyke T."/>
            <person name="Klenk H.P."/>
            <person name="Kyrpides N."/>
            <person name="Ivanova N."/>
        </authorList>
    </citation>
    <scope>NUCLEOTIDE SEQUENCE [LARGE SCALE GENOMIC DNA]</scope>
    <source>
        <strain evidence="2">DSM 12710 / JCM 10830 / BK20S6-10-b1 / P8</strain>
    </source>
</reference>
<dbReference type="OrthoDB" id="372151at2157"/>
<proteinExistence type="predicted"/>
<dbReference type="EMBL" id="CP002051">
    <property type="protein sequence ID" value="ADI31334.1"/>
    <property type="molecule type" value="Genomic_DNA"/>
</dbReference>
<evidence type="ECO:0000313" key="1">
    <source>
        <dbReference type="EMBL" id="ADI31334.1"/>
    </source>
</evidence>
<keyword evidence="2" id="KW-1185">Reference proteome</keyword>
<dbReference type="HOGENOM" id="CLU_531719_0_0_2"/>
<dbReference type="RefSeq" id="WP_013142532.1">
    <property type="nucleotide sequence ID" value="NC_014205.1"/>
</dbReference>